<keyword evidence="2" id="KW-1185">Reference proteome</keyword>
<dbReference type="RefSeq" id="WP_142581983.1">
    <property type="nucleotide sequence ID" value="NZ_CABFPH010000008.1"/>
</dbReference>
<reference evidence="1 2" key="1">
    <citation type="submission" date="2019-06" db="EMBL/GenBank/DDBJ databases">
        <authorList>
            <person name="Rodrigo-Torres L."/>
            <person name="Arahal R. D."/>
            <person name="Lucena T."/>
        </authorList>
    </citation>
    <scope>NUCLEOTIDE SEQUENCE [LARGE SCALE GENOMIC DNA]</scope>
    <source>
        <strain evidence="1 2">SB0023/3</strain>
    </source>
</reference>
<proteinExistence type="predicted"/>
<gene>
    <name evidence="1" type="primary">phnH</name>
    <name evidence="1" type="ORF">MET9862_00975</name>
</gene>
<dbReference type="EC" id="2.7.8.37" evidence="1"/>
<dbReference type="OrthoDB" id="9814509at2"/>
<dbReference type="Pfam" id="PF05845">
    <property type="entry name" value="PhnH"/>
    <property type="match status" value="1"/>
</dbReference>
<dbReference type="Gene3D" id="3.40.50.11310">
    <property type="entry name" value="Bacterial phosphonate metabolism protein PhnH"/>
    <property type="match status" value="1"/>
</dbReference>
<dbReference type="EMBL" id="CABFPH010000008">
    <property type="protein sequence ID" value="VUD70408.1"/>
    <property type="molecule type" value="Genomic_DNA"/>
</dbReference>
<dbReference type="AlphaFoldDB" id="A0A509E8J2"/>
<name>A0A509E8J2_9HYPH</name>
<evidence type="ECO:0000313" key="2">
    <source>
        <dbReference type="Proteomes" id="UP000410984"/>
    </source>
</evidence>
<protein>
    <submittedName>
        <fullName evidence="1">Alpha-D-ribose 1-methylphosphonate 5-triphosphate synthase subunit PhnH</fullName>
        <ecNumber evidence="1">2.7.8.37</ecNumber>
    </submittedName>
</protein>
<dbReference type="GO" id="GO:0019634">
    <property type="term" value="P:organic phosphonate metabolic process"/>
    <property type="evidence" value="ECO:0007669"/>
    <property type="project" value="InterPro"/>
</dbReference>
<dbReference type="NCBIfam" id="TIGR03292">
    <property type="entry name" value="PhnH_redo"/>
    <property type="match status" value="1"/>
</dbReference>
<evidence type="ECO:0000313" key="1">
    <source>
        <dbReference type="EMBL" id="VUD70408.1"/>
    </source>
</evidence>
<sequence>MALRAGFRDPVHAAQAVFRAAMDALSRPACIQALAPALTPPEPLTAELAGLALALCDADTPIWLDAPLAAVPEVAAYLRFHTGAPLVAAAGEAAFALIADPAACPDFVAFAQGTPDYPDGSATLILAVDHLTDRRGLAFSGPGIRDLAYLEAAPLPADWSARLAANHALFPRGLDILLVAPGRIAGLPRSARLREAAEA</sequence>
<dbReference type="PIRSF" id="PIRSF020680">
    <property type="entry name" value="PhnH"/>
    <property type="match status" value="1"/>
</dbReference>
<dbReference type="GO" id="GO:0061693">
    <property type="term" value="F:alpha-D-ribose 1-methylphosphonate 5-triphosphate synthase activity"/>
    <property type="evidence" value="ECO:0007669"/>
    <property type="project" value="UniProtKB-EC"/>
</dbReference>
<keyword evidence="1" id="KW-0808">Transferase</keyword>
<dbReference type="SUPFAM" id="SSF159709">
    <property type="entry name" value="PhnH-like"/>
    <property type="match status" value="1"/>
</dbReference>
<dbReference type="InterPro" id="IPR038058">
    <property type="entry name" value="PhnH-like_sp"/>
</dbReference>
<dbReference type="InterPro" id="IPR008772">
    <property type="entry name" value="Phosphonate_metab_PhnH"/>
</dbReference>
<accession>A0A509E8J2</accession>
<organism evidence="1 2">
    <name type="scientific">Methylobacterium symbioticum</name>
    <dbReference type="NCBI Taxonomy" id="2584084"/>
    <lineage>
        <taxon>Bacteria</taxon>
        <taxon>Pseudomonadati</taxon>
        <taxon>Pseudomonadota</taxon>
        <taxon>Alphaproteobacteria</taxon>
        <taxon>Hyphomicrobiales</taxon>
        <taxon>Methylobacteriaceae</taxon>
        <taxon>Methylobacterium</taxon>
    </lineage>
</organism>
<dbReference type="Proteomes" id="UP000410984">
    <property type="component" value="Unassembled WGS sequence"/>
</dbReference>